<feature type="transmembrane region" description="Helical" evidence="7">
    <location>
        <begin position="108"/>
        <end position="127"/>
    </location>
</feature>
<feature type="transmembrane region" description="Helical" evidence="7">
    <location>
        <begin position="264"/>
        <end position="283"/>
    </location>
</feature>
<keyword evidence="3" id="KW-1003">Cell membrane</keyword>
<feature type="domain" description="ABC transmembrane type-1" evidence="8">
    <location>
        <begin position="71"/>
        <end position="282"/>
    </location>
</feature>
<evidence type="ECO:0000313" key="10">
    <source>
        <dbReference type="Proteomes" id="UP001315967"/>
    </source>
</evidence>
<dbReference type="PROSITE" id="PS50928">
    <property type="entry name" value="ABC_TM1"/>
    <property type="match status" value="1"/>
</dbReference>
<accession>A0ABY5P5F4</accession>
<organism evidence="9 10">
    <name type="scientific">Fundicoccus culcitae</name>
    <dbReference type="NCBI Taxonomy" id="2969821"/>
    <lineage>
        <taxon>Bacteria</taxon>
        <taxon>Bacillati</taxon>
        <taxon>Bacillota</taxon>
        <taxon>Bacilli</taxon>
        <taxon>Lactobacillales</taxon>
        <taxon>Aerococcaceae</taxon>
        <taxon>Fundicoccus</taxon>
    </lineage>
</organism>
<dbReference type="InterPro" id="IPR000515">
    <property type="entry name" value="MetI-like"/>
</dbReference>
<feature type="transmembrane region" description="Helical" evidence="7">
    <location>
        <begin position="205"/>
        <end position="226"/>
    </location>
</feature>
<feature type="transmembrane region" description="Helical" evidence="7">
    <location>
        <begin position="70"/>
        <end position="96"/>
    </location>
</feature>
<dbReference type="RefSeq" id="WP_313793282.1">
    <property type="nucleotide sequence ID" value="NZ_CP102453.1"/>
</dbReference>
<keyword evidence="10" id="KW-1185">Reference proteome</keyword>
<evidence type="ECO:0000256" key="3">
    <source>
        <dbReference type="ARBA" id="ARBA00022475"/>
    </source>
</evidence>
<keyword evidence="6 7" id="KW-0472">Membrane</keyword>
<proteinExistence type="inferred from homology"/>
<evidence type="ECO:0000256" key="4">
    <source>
        <dbReference type="ARBA" id="ARBA00022692"/>
    </source>
</evidence>
<keyword evidence="5 7" id="KW-1133">Transmembrane helix</keyword>
<name>A0ABY5P5F4_9LACT</name>
<dbReference type="PANTHER" id="PTHR30193:SF37">
    <property type="entry name" value="INNER MEMBRANE ABC TRANSPORTER PERMEASE PROTEIN YCJO"/>
    <property type="match status" value="1"/>
</dbReference>
<dbReference type="Proteomes" id="UP001315967">
    <property type="component" value="Chromosome"/>
</dbReference>
<dbReference type="InterPro" id="IPR051393">
    <property type="entry name" value="ABC_transporter_permease"/>
</dbReference>
<feature type="transmembrane region" description="Helical" evidence="7">
    <location>
        <begin position="156"/>
        <end position="175"/>
    </location>
</feature>
<gene>
    <name evidence="9" type="ORF">NRE15_12945</name>
</gene>
<feature type="transmembrane region" description="Helical" evidence="7">
    <location>
        <begin position="232"/>
        <end position="252"/>
    </location>
</feature>
<evidence type="ECO:0000313" key="9">
    <source>
        <dbReference type="EMBL" id="UUX33779.1"/>
    </source>
</evidence>
<sequence length="292" mass="33509">MYQGVQKKSIFKILFYMLPAMLPLLIFYIIPVFVTFYISMTDWDYMSPIINYVGLENYQDILSEKTFYRVLWQTVIFCIGTVIPSIFGGMIAAILLQKTKFAEFYRTFIFAPYITPLVAVSIVWSWIFEPRVGIANAIIEFLGGTGLGWTRDPNTAMLAVIIVTVWSSIGYYMIFYMDALNKVPQDLYKEASLVGASTWQKFRRITLPLISPTTFFMLVLGIIDALQAYDQISVLTNGGPSGSTMTILYYYYFLAFRSFKTGEASAVGVILLIITALLSYFQFKWSKRWVHY</sequence>
<dbReference type="Pfam" id="PF00528">
    <property type="entry name" value="BPD_transp_1"/>
    <property type="match status" value="1"/>
</dbReference>
<evidence type="ECO:0000256" key="2">
    <source>
        <dbReference type="ARBA" id="ARBA00022448"/>
    </source>
</evidence>
<dbReference type="PANTHER" id="PTHR30193">
    <property type="entry name" value="ABC TRANSPORTER PERMEASE PROTEIN"/>
    <property type="match status" value="1"/>
</dbReference>
<protein>
    <submittedName>
        <fullName evidence="9">Sugar ABC transporter permease</fullName>
    </submittedName>
</protein>
<reference evidence="9 10" key="1">
    <citation type="submission" date="2022-08" db="EMBL/GenBank/DDBJ databases">
        <title>Aerococcaceae sp. nov isolated from spoiled eye mask.</title>
        <authorList>
            <person name="Zhou G."/>
            <person name="Xie X.-B."/>
            <person name="Shi Q.-S."/>
            <person name="Wang Y.-S."/>
            <person name="Wen X."/>
            <person name="Peng H."/>
            <person name="Yang X.-J."/>
            <person name="Tao H.-B."/>
            <person name="Huang X.-M."/>
        </authorList>
    </citation>
    <scope>NUCLEOTIDE SEQUENCE [LARGE SCALE GENOMIC DNA]</scope>
    <source>
        <strain evidence="10">DM20194951</strain>
    </source>
</reference>
<feature type="transmembrane region" description="Helical" evidence="7">
    <location>
        <begin position="13"/>
        <end position="38"/>
    </location>
</feature>
<dbReference type="Gene3D" id="1.10.3720.10">
    <property type="entry name" value="MetI-like"/>
    <property type="match status" value="1"/>
</dbReference>
<comment type="similarity">
    <text evidence="7">Belongs to the binding-protein-dependent transport system permease family.</text>
</comment>
<dbReference type="SUPFAM" id="SSF161098">
    <property type="entry name" value="MetI-like"/>
    <property type="match status" value="1"/>
</dbReference>
<comment type="subcellular location">
    <subcellularLocation>
        <location evidence="1 7">Cell membrane</location>
        <topology evidence="1 7">Multi-pass membrane protein</topology>
    </subcellularLocation>
</comment>
<evidence type="ECO:0000256" key="5">
    <source>
        <dbReference type="ARBA" id="ARBA00022989"/>
    </source>
</evidence>
<evidence type="ECO:0000256" key="6">
    <source>
        <dbReference type="ARBA" id="ARBA00023136"/>
    </source>
</evidence>
<keyword evidence="2 7" id="KW-0813">Transport</keyword>
<dbReference type="EMBL" id="CP102453">
    <property type="protein sequence ID" value="UUX33779.1"/>
    <property type="molecule type" value="Genomic_DNA"/>
</dbReference>
<evidence type="ECO:0000259" key="8">
    <source>
        <dbReference type="PROSITE" id="PS50928"/>
    </source>
</evidence>
<evidence type="ECO:0000256" key="7">
    <source>
        <dbReference type="RuleBase" id="RU363032"/>
    </source>
</evidence>
<evidence type="ECO:0000256" key="1">
    <source>
        <dbReference type="ARBA" id="ARBA00004651"/>
    </source>
</evidence>
<keyword evidence="4 7" id="KW-0812">Transmembrane</keyword>
<dbReference type="CDD" id="cd06261">
    <property type="entry name" value="TM_PBP2"/>
    <property type="match status" value="1"/>
</dbReference>
<dbReference type="InterPro" id="IPR035906">
    <property type="entry name" value="MetI-like_sf"/>
</dbReference>